<evidence type="ECO:0008006" key="3">
    <source>
        <dbReference type="Google" id="ProtNLM"/>
    </source>
</evidence>
<gene>
    <name evidence="1" type="ORF">HC176_00435</name>
</gene>
<dbReference type="EMBL" id="JAAVJS010000001">
    <property type="protein sequence ID" value="NJX13951.1"/>
    <property type="molecule type" value="Genomic_DNA"/>
</dbReference>
<proteinExistence type="predicted"/>
<name>A0ABX1DCE1_9FLAO</name>
<keyword evidence="2" id="KW-1185">Reference proteome</keyword>
<protein>
    <recommendedName>
        <fullName evidence="3">DUF1735 domain-containing protein</fullName>
    </recommendedName>
</protein>
<dbReference type="RefSeq" id="WP_167916209.1">
    <property type="nucleotide sequence ID" value="NZ_JAAVJS010000001.1"/>
</dbReference>
<sequence length="183" mass="20530">MKAKILLFCSAFLFLFNCDEVVDKLDDLTKFEMDYQTTYSIPPVPGAAIGLPLNLPQQEIETNSESTFSNNKTNKNSVESIKLKSITLNISSPEDANFNFLKEIHIYINSDNIEETEIANLIDIKNLNASTLELDVLDKELEAYLKEDQFTLRVNATADEATSQQIDVLIDSVFDVDAKILGL</sequence>
<evidence type="ECO:0000313" key="1">
    <source>
        <dbReference type="EMBL" id="NJX13951.1"/>
    </source>
</evidence>
<organism evidence="1 2">
    <name type="scientific">Tamlana crocina</name>
    <dbReference type="NCBI Taxonomy" id="393006"/>
    <lineage>
        <taxon>Bacteria</taxon>
        <taxon>Pseudomonadati</taxon>
        <taxon>Bacteroidota</taxon>
        <taxon>Flavobacteriia</taxon>
        <taxon>Flavobacteriales</taxon>
        <taxon>Flavobacteriaceae</taxon>
        <taxon>Tamlana</taxon>
    </lineage>
</organism>
<dbReference type="Proteomes" id="UP000760545">
    <property type="component" value="Unassembled WGS sequence"/>
</dbReference>
<reference evidence="1 2" key="1">
    <citation type="submission" date="2020-03" db="EMBL/GenBank/DDBJ databases">
        <title>Tamlana sp. nov, isolated from XXX.</title>
        <authorList>
            <person name="Cao W.R."/>
        </authorList>
    </citation>
    <scope>NUCLEOTIDE SEQUENCE [LARGE SCALE GENOMIC DNA]</scope>
    <source>
        <strain evidence="1 2">HST1-43</strain>
    </source>
</reference>
<evidence type="ECO:0000313" key="2">
    <source>
        <dbReference type="Proteomes" id="UP000760545"/>
    </source>
</evidence>
<comment type="caution">
    <text evidence="1">The sequence shown here is derived from an EMBL/GenBank/DDBJ whole genome shotgun (WGS) entry which is preliminary data.</text>
</comment>
<accession>A0ABX1DCE1</accession>